<keyword evidence="1" id="KW-0472">Membrane</keyword>
<evidence type="ECO:0000313" key="3">
    <source>
        <dbReference type="Proteomes" id="UP000320585"/>
    </source>
</evidence>
<dbReference type="OrthoDB" id="1683251at2"/>
<organism evidence="2 3">
    <name type="scientific">Dialister hominis</name>
    <dbReference type="NCBI Taxonomy" id="2582419"/>
    <lineage>
        <taxon>Bacteria</taxon>
        <taxon>Bacillati</taxon>
        <taxon>Bacillota</taxon>
        <taxon>Negativicutes</taxon>
        <taxon>Veillonellales</taxon>
        <taxon>Veillonellaceae</taxon>
        <taxon>Dialister</taxon>
    </lineage>
</organism>
<dbReference type="EMBL" id="AP019697">
    <property type="protein sequence ID" value="BBK24142.1"/>
    <property type="molecule type" value="Genomic_DNA"/>
</dbReference>
<gene>
    <name evidence="2" type="ORF">Dia5BBH33_00770</name>
</gene>
<accession>A0A8E3ZJB2</accession>
<evidence type="ECO:0000256" key="1">
    <source>
        <dbReference type="SAM" id="Phobius"/>
    </source>
</evidence>
<reference evidence="3" key="1">
    <citation type="submission" date="2019-05" db="EMBL/GenBank/DDBJ databases">
        <title>Complete genome sequencing of Dialister sp. strain 5BBH33.</title>
        <authorList>
            <person name="Sakamoto M."/>
            <person name="Murakami T."/>
            <person name="Mori H."/>
        </authorList>
    </citation>
    <scope>NUCLEOTIDE SEQUENCE [LARGE SCALE GENOMIC DNA]</scope>
    <source>
        <strain evidence="3">5BBH33</strain>
    </source>
</reference>
<name>A0A8E3ZJB2_9FIRM</name>
<dbReference type="GeneID" id="92715296"/>
<protein>
    <submittedName>
        <fullName evidence="2">Uncharacterized protein</fullName>
    </submittedName>
</protein>
<sequence length="103" mass="11311">MQMIDLSDVHDFSAARFILYWVVASVVAVIVAYSIGQERKLKWFKPRSSNGFMVRRGPLGNFSLLGVPHSKEGVAITAGIFIGAGVIWAILVFMILPALGYNI</sequence>
<dbReference type="AlphaFoldDB" id="A0A8E3ZJB2"/>
<feature type="transmembrane region" description="Helical" evidence="1">
    <location>
        <begin position="74"/>
        <end position="99"/>
    </location>
</feature>
<keyword evidence="3" id="KW-1185">Reference proteome</keyword>
<keyword evidence="1" id="KW-1133">Transmembrane helix</keyword>
<evidence type="ECO:0000313" key="2">
    <source>
        <dbReference type="EMBL" id="BBK24142.1"/>
    </source>
</evidence>
<dbReference type="Proteomes" id="UP000320585">
    <property type="component" value="Chromosome"/>
</dbReference>
<keyword evidence="1" id="KW-0812">Transmembrane</keyword>
<dbReference type="RefSeq" id="WP_022382517.1">
    <property type="nucleotide sequence ID" value="NZ_AP019697.1"/>
</dbReference>
<proteinExistence type="predicted"/>
<feature type="transmembrane region" description="Helical" evidence="1">
    <location>
        <begin position="17"/>
        <end position="36"/>
    </location>
</feature>
<dbReference type="KEGG" id="dho:Dia5BBH33_00770"/>